<evidence type="ECO:0000313" key="5">
    <source>
        <dbReference type="EMBL" id="VAV90344.1"/>
    </source>
</evidence>
<dbReference type="GO" id="GO:0016829">
    <property type="term" value="F:lyase activity"/>
    <property type="evidence" value="ECO:0007669"/>
    <property type="project" value="UniProtKB-KW"/>
</dbReference>
<dbReference type="GO" id="GO:0000287">
    <property type="term" value="F:magnesium ion binding"/>
    <property type="evidence" value="ECO:0007669"/>
    <property type="project" value="TreeGrafter"/>
</dbReference>
<keyword evidence="3" id="KW-0460">Magnesium</keyword>
<dbReference type="AlphaFoldDB" id="A0A3B0RAL4"/>
<gene>
    <name evidence="5" type="ORF">MNBD_ALPHA01-970</name>
</gene>
<sequence length="218" mass="23692">MNHQIKPRRSVLYMPGSNPRALEKARGLMADCLILDLEDAVAVAAKADARTLVSEAVKAGGYGGRELIIRINSLDSAWGVDDVKAACEAGPDAILLPKVESAEMVRKLERMMVEYNAPARVKIWCMMETPRGMLQASAIAASSDRLTCFVMGTSDLVKDLHARHTALRLPVLTSLGLCLLAARAENIDILDGVYLDLNDEDGFRDSCLQGLEFGFDGK</sequence>
<evidence type="ECO:0000259" key="4">
    <source>
        <dbReference type="Pfam" id="PF03328"/>
    </source>
</evidence>
<reference evidence="5" key="1">
    <citation type="submission" date="2018-06" db="EMBL/GenBank/DDBJ databases">
        <authorList>
            <person name="Zhirakovskaya E."/>
        </authorList>
    </citation>
    <scope>NUCLEOTIDE SEQUENCE</scope>
</reference>
<dbReference type="InterPro" id="IPR040442">
    <property type="entry name" value="Pyrv_kinase-like_dom_sf"/>
</dbReference>
<dbReference type="PIRSF" id="PIRSF015582">
    <property type="entry name" value="Cit_lyase_B"/>
    <property type="match status" value="1"/>
</dbReference>
<organism evidence="5">
    <name type="scientific">hydrothermal vent metagenome</name>
    <dbReference type="NCBI Taxonomy" id="652676"/>
    <lineage>
        <taxon>unclassified sequences</taxon>
        <taxon>metagenomes</taxon>
        <taxon>ecological metagenomes</taxon>
    </lineage>
</organism>
<dbReference type="PANTHER" id="PTHR32308">
    <property type="entry name" value="LYASE BETA SUBUNIT, PUTATIVE (AFU_ORTHOLOGUE AFUA_4G13030)-RELATED"/>
    <property type="match status" value="1"/>
</dbReference>
<protein>
    <submittedName>
        <fullName evidence="5">L-malyl-CoA/beta-methylmalyl-CoA lyase</fullName>
    </submittedName>
</protein>
<dbReference type="InterPro" id="IPR015813">
    <property type="entry name" value="Pyrv/PenolPyrv_kinase-like_dom"/>
</dbReference>
<comment type="cofactor">
    <cofactor evidence="1">
        <name>Mg(2+)</name>
        <dbReference type="ChEBI" id="CHEBI:18420"/>
    </cofactor>
</comment>
<evidence type="ECO:0000256" key="3">
    <source>
        <dbReference type="ARBA" id="ARBA00022842"/>
    </source>
</evidence>
<name>A0A3B0RAL4_9ZZZZ</name>
<dbReference type="EMBL" id="UOEJ01000008">
    <property type="protein sequence ID" value="VAV90344.1"/>
    <property type="molecule type" value="Genomic_DNA"/>
</dbReference>
<feature type="non-terminal residue" evidence="5">
    <location>
        <position position="218"/>
    </location>
</feature>
<dbReference type="Pfam" id="PF03328">
    <property type="entry name" value="HpcH_HpaI"/>
    <property type="match status" value="1"/>
</dbReference>
<dbReference type="InterPro" id="IPR005000">
    <property type="entry name" value="Aldolase/citrate-lyase_domain"/>
</dbReference>
<proteinExistence type="predicted"/>
<evidence type="ECO:0000256" key="1">
    <source>
        <dbReference type="ARBA" id="ARBA00001946"/>
    </source>
</evidence>
<accession>A0A3B0RAL4</accession>
<dbReference type="Gene3D" id="3.20.20.60">
    <property type="entry name" value="Phosphoenolpyruvate-binding domains"/>
    <property type="match status" value="1"/>
</dbReference>
<keyword evidence="2" id="KW-0479">Metal-binding</keyword>
<feature type="domain" description="HpcH/HpaI aldolase/citrate lyase" evidence="4">
    <location>
        <begin position="9"/>
        <end position="218"/>
    </location>
</feature>
<dbReference type="InterPro" id="IPR011206">
    <property type="entry name" value="Citrate_lyase_beta/mcl1/mcl2"/>
</dbReference>
<keyword evidence="5" id="KW-0456">Lyase</keyword>
<dbReference type="SUPFAM" id="SSF51621">
    <property type="entry name" value="Phosphoenolpyruvate/pyruvate domain"/>
    <property type="match status" value="1"/>
</dbReference>
<dbReference type="PANTHER" id="PTHR32308:SF10">
    <property type="entry name" value="CITRATE LYASE SUBUNIT BETA"/>
    <property type="match status" value="1"/>
</dbReference>
<evidence type="ECO:0000256" key="2">
    <source>
        <dbReference type="ARBA" id="ARBA00022723"/>
    </source>
</evidence>
<dbReference type="GO" id="GO:0006107">
    <property type="term" value="P:oxaloacetate metabolic process"/>
    <property type="evidence" value="ECO:0007669"/>
    <property type="project" value="TreeGrafter"/>
</dbReference>